<dbReference type="Pfam" id="PF00015">
    <property type="entry name" value="MCPsignal"/>
    <property type="match status" value="1"/>
</dbReference>
<evidence type="ECO:0000259" key="7">
    <source>
        <dbReference type="PROSITE" id="PS50885"/>
    </source>
</evidence>
<dbReference type="Gene3D" id="1.10.8.500">
    <property type="entry name" value="HAMP domain in histidine kinase"/>
    <property type="match status" value="1"/>
</dbReference>
<feature type="transmembrane region" description="Helical" evidence="5">
    <location>
        <begin position="180"/>
        <end position="206"/>
    </location>
</feature>
<keyword evidence="4" id="KW-0807">Transducer</keyword>
<dbReference type="SUPFAM" id="SSF158472">
    <property type="entry name" value="HAMP domain-like"/>
    <property type="match status" value="1"/>
</dbReference>
<evidence type="ECO:0000256" key="2">
    <source>
        <dbReference type="ARBA" id="ARBA00022500"/>
    </source>
</evidence>
<dbReference type="AlphaFoldDB" id="A0A0C9MYH3"/>
<dbReference type="FunFam" id="1.10.287.950:FF:000001">
    <property type="entry name" value="Methyl-accepting chemotaxis sensory transducer"/>
    <property type="match status" value="1"/>
</dbReference>
<protein>
    <submittedName>
        <fullName evidence="8">DNA, contig: SP607</fullName>
    </submittedName>
</protein>
<dbReference type="PROSITE" id="PS50111">
    <property type="entry name" value="CHEMOTAXIS_TRANSDUC_2"/>
    <property type="match status" value="1"/>
</dbReference>
<keyword evidence="5" id="KW-1133">Transmembrane helix</keyword>
<evidence type="ECO:0000256" key="4">
    <source>
        <dbReference type="PROSITE-ProRule" id="PRU00284"/>
    </source>
</evidence>
<evidence type="ECO:0000256" key="5">
    <source>
        <dbReference type="SAM" id="Phobius"/>
    </source>
</evidence>
<evidence type="ECO:0000313" key="8">
    <source>
        <dbReference type="EMBL" id="GAN12359.1"/>
    </source>
</evidence>
<evidence type="ECO:0000256" key="3">
    <source>
        <dbReference type="ARBA" id="ARBA00029447"/>
    </source>
</evidence>
<dbReference type="Pfam" id="PF05227">
    <property type="entry name" value="CHASE3"/>
    <property type="match status" value="1"/>
</dbReference>
<dbReference type="SMART" id="SM00283">
    <property type="entry name" value="MA"/>
    <property type="match status" value="1"/>
</dbReference>
<evidence type="ECO:0000259" key="6">
    <source>
        <dbReference type="PROSITE" id="PS50111"/>
    </source>
</evidence>
<comment type="subcellular location">
    <subcellularLocation>
        <location evidence="1">Membrane</location>
    </subcellularLocation>
</comment>
<dbReference type="PROSITE" id="PS50885">
    <property type="entry name" value="HAMP"/>
    <property type="match status" value="2"/>
</dbReference>
<reference evidence="8 9" key="1">
    <citation type="submission" date="2014-08" db="EMBL/GenBank/DDBJ databases">
        <title>Whole genome shotgun sequence of Sphingomonas paucimobilis NBRC 13935.</title>
        <authorList>
            <person name="Hosoyama A."/>
            <person name="Hashimoto M."/>
            <person name="Hosoyama Y."/>
            <person name="Noguchi M."/>
            <person name="Uohara A."/>
            <person name="Ohji S."/>
            <person name="Katano-Makiyama Y."/>
            <person name="Ichikawa N."/>
            <person name="Kimura A."/>
            <person name="Yamazoe A."/>
            <person name="Fujita N."/>
        </authorList>
    </citation>
    <scope>NUCLEOTIDE SEQUENCE [LARGE SCALE GENOMIC DNA]</scope>
    <source>
        <strain evidence="8 9">NBRC 13935</strain>
    </source>
</reference>
<dbReference type="CDD" id="cd11386">
    <property type="entry name" value="MCP_signal"/>
    <property type="match status" value="1"/>
</dbReference>
<dbReference type="Gene3D" id="1.10.287.950">
    <property type="entry name" value="Methyl-accepting chemotaxis protein"/>
    <property type="match status" value="1"/>
</dbReference>
<comment type="caution">
    <text evidence="8">The sequence shown here is derived from an EMBL/GenBank/DDBJ whole genome shotgun (WGS) entry which is preliminary data.</text>
</comment>
<name>A0A0C9MYH3_SPHPI</name>
<gene>
    <name evidence="8" type="ORF">SP6_07_01450</name>
</gene>
<dbReference type="GO" id="GO:0007165">
    <property type="term" value="P:signal transduction"/>
    <property type="evidence" value="ECO:0007669"/>
    <property type="project" value="UniProtKB-KW"/>
</dbReference>
<feature type="domain" description="HAMP" evidence="7">
    <location>
        <begin position="264"/>
        <end position="315"/>
    </location>
</feature>
<dbReference type="RefSeq" id="WP_227876662.1">
    <property type="nucleotide sequence ID" value="NZ_BBJS01000007.1"/>
</dbReference>
<dbReference type="SUPFAM" id="SSF58104">
    <property type="entry name" value="Methyl-accepting chemotaxis protein (MCP) signaling domain"/>
    <property type="match status" value="1"/>
</dbReference>
<keyword evidence="9" id="KW-1185">Reference proteome</keyword>
<keyword evidence="5" id="KW-0472">Membrane</keyword>
<dbReference type="Pfam" id="PF00672">
    <property type="entry name" value="HAMP"/>
    <property type="match status" value="1"/>
</dbReference>
<feature type="domain" description="Methyl-accepting transducer" evidence="6">
    <location>
        <begin position="320"/>
        <end position="549"/>
    </location>
</feature>
<proteinExistence type="inferred from homology"/>
<organism evidence="8 9">
    <name type="scientific">Sphingomonas paucimobilis NBRC 13935</name>
    <dbReference type="NCBI Taxonomy" id="1219050"/>
    <lineage>
        <taxon>Bacteria</taxon>
        <taxon>Pseudomonadati</taxon>
        <taxon>Pseudomonadota</taxon>
        <taxon>Alphaproteobacteria</taxon>
        <taxon>Sphingomonadales</taxon>
        <taxon>Sphingomonadaceae</taxon>
        <taxon>Sphingomonas</taxon>
    </lineage>
</organism>
<dbReference type="InterPro" id="IPR051310">
    <property type="entry name" value="MCP_chemotaxis"/>
</dbReference>
<dbReference type="SMART" id="SM00304">
    <property type="entry name" value="HAMP"/>
    <property type="match status" value="2"/>
</dbReference>
<dbReference type="GO" id="GO:0016020">
    <property type="term" value="C:membrane"/>
    <property type="evidence" value="ECO:0007669"/>
    <property type="project" value="UniProtKB-SubCell"/>
</dbReference>
<dbReference type="PANTHER" id="PTHR43531">
    <property type="entry name" value="PROTEIN ICFG"/>
    <property type="match status" value="1"/>
</dbReference>
<evidence type="ECO:0000313" key="9">
    <source>
        <dbReference type="Proteomes" id="UP000032025"/>
    </source>
</evidence>
<dbReference type="EMBL" id="BBJS01000007">
    <property type="protein sequence ID" value="GAN12359.1"/>
    <property type="molecule type" value="Genomic_DNA"/>
</dbReference>
<comment type="similarity">
    <text evidence="3">Belongs to the methyl-accepting chemotaxis (MCP) protein family.</text>
</comment>
<dbReference type="Proteomes" id="UP000032025">
    <property type="component" value="Unassembled WGS sequence"/>
</dbReference>
<dbReference type="GO" id="GO:0004888">
    <property type="term" value="F:transmembrane signaling receptor activity"/>
    <property type="evidence" value="ECO:0007669"/>
    <property type="project" value="InterPro"/>
</dbReference>
<dbReference type="InterPro" id="IPR007891">
    <property type="entry name" value="CHASE3"/>
</dbReference>
<dbReference type="InterPro" id="IPR003660">
    <property type="entry name" value="HAMP_dom"/>
</dbReference>
<evidence type="ECO:0000256" key="1">
    <source>
        <dbReference type="ARBA" id="ARBA00004370"/>
    </source>
</evidence>
<dbReference type="InterPro" id="IPR004090">
    <property type="entry name" value="Chemotax_Me-accpt_rcpt"/>
</dbReference>
<dbReference type="PANTHER" id="PTHR43531:SF11">
    <property type="entry name" value="METHYL-ACCEPTING CHEMOTAXIS PROTEIN 3"/>
    <property type="match status" value="1"/>
</dbReference>
<dbReference type="CDD" id="cd06225">
    <property type="entry name" value="HAMP"/>
    <property type="match status" value="1"/>
</dbReference>
<dbReference type="PRINTS" id="PR00260">
    <property type="entry name" value="CHEMTRNSDUCR"/>
</dbReference>
<keyword evidence="2" id="KW-0145">Chemotaxis</keyword>
<sequence length="593" mass="63206">MLSNMNIPKKLGVSFLVIGMSAAVMTIVFFANIWEIRSATVRSNHAQEVYAKALTLETSILRENSQLRGFLVTADKSYLKSYDEARKEYDTTSRELIAMLSDPAERALVTKSREEATRWRRQWSDRLTAWVRAGRRDEAQQAVRDAGKAVLTSAIVLPLRDVRDQETAAIKENAASQERAITTATIALILGGVMLIGIAITLQMLLSRSIARPITTLTQLMADLARGRNDIAVPGSERGDELGDMARAVVVFRDAAKAKVADDREREQALQAIGAGLHSLSEADLTARLTDLPPAFHQLARDFNGAVQNLSSLTSDVRGSAGAIRSNIEEIRQATDHLSARSEQQAASLRETAAAVGEITQGVRDGAVNAGEANRAVTEARDEAEKGGQIVAKSITAMNGIDQASREIVDIISVIDGIAFQTNLLALNAGVEAARAGDAGKGFAVVASEVRALAQRSADAASDVKSRIVSAIDHVRSGVTLVDETGNALQRIIGKVSDVSAVVDVIAKSSEQQAHSLSQVNIAIGEIDAVTQQNAAMVEESTAAATMLAKECGTLVASVMRFHVDTAGGRKQNLSADNYRSEGFAGSPAIRAA</sequence>
<accession>A0A0C9MYH3</accession>
<dbReference type="InterPro" id="IPR004089">
    <property type="entry name" value="MCPsignal_dom"/>
</dbReference>
<feature type="domain" description="HAMP" evidence="7">
    <location>
        <begin position="208"/>
        <end position="261"/>
    </location>
</feature>
<keyword evidence="5" id="KW-0812">Transmembrane</keyword>
<dbReference type="GO" id="GO:0006935">
    <property type="term" value="P:chemotaxis"/>
    <property type="evidence" value="ECO:0007669"/>
    <property type="project" value="UniProtKB-KW"/>
</dbReference>
<dbReference type="GeneID" id="78526467"/>
<feature type="transmembrane region" description="Helical" evidence="5">
    <location>
        <begin position="12"/>
        <end position="34"/>
    </location>
</feature>